<protein>
    <submittedName>
        <fullName evidence="16">C2 domain-containing protein</fullName>
    </submittedName>
</protein>
<dbReference type="Proteomes" id="UP000245207">
    <property type="component" value="Unassembled WGS sequence"/>
</dbReference>
<evidence type="ECO:0000256" key="2">
    <source>
        <dbReference type="ARBA" id="ARBA00006996"/>
    </source>
</evidence>
<feature type="transmembrane region" description="Helical" evidence="13">
    <location>
        <begin position="6"/>
        <end position="25"/>
    </location>
</feature>
<comment type="caution">
    <text evidence="16">The sequence shown here is derived from an EMBL/GenBank/DDBJ whole genome shotgun (WGS) entry which is preliminary data.</text>
</comment>
<comment type="subcellular location">
    <subcellularLocation>
        <location evidence="1">Membrane</location>
        <topology evidence="1">Single-pass membrane protein</topology>
    </subcellularLocation>
</comment>
<feature type="region of interest" description="Disordered" evidence="12">
    <location>
        <begin position="431"/>
        <end position="460"/>
    </location>
</feature>
<reference evidence="16 17" key="1">
    <citation type="journal article" date="2018" name="Mol. Plant">
        <title>The genome of Artemisia annua provides insight into the evolution of Asteraceae family and artemisinin biosynthesis.</title>
        <authorList>
            <person name="Shen Q."/>
            <person name="Zhang L."/>
            <person name="Liao Z."/>
            <person name="Wang S."/>
            <person name="Yan T."/>
            <person name="Shi P."/>
            <person name="Liu M."/>
            <person name="Fu X."/>
            <person name="Pan Q."/>
            <person name="Wang Y."/>
            <person name="Lv Z."/>
            <person name="Lu X."/>
            <person name="Zhang F."/>
            <person name="Jiang W."/>
            <person name="Ma Y."/>
            <person name="Chen M."/>
            <person name="Hao X."/>
            <person name="Li L."/>
            <person name="Tang Y."/>
            <person name="Lv G."/>
            <person name="Zhou Y."/>
            <person name="Sun X."/>
            <person name="Brodelius P.E."/>
            <person name="Rose J.K.C."/>
            <person name="Tang K."/>
        </authorList>
    </citation>
    <scope>NUCLEOTIDE SEQUENCE [LARGE SCALE GENOMIC DNA]</scope>
    <source>
        <strain evidence="17">cv. Huhao1</strain>
        <tissue evidence="16">Leaf</tissue>
    </source>
</reference>
<evidence type="ECO:0000256" key="3">
    <source>
        <dbReference type="ARBA" id="ARBA00022448"/>
    </source>
</evidence>
<dbReference type="GO" id="GO:0005783">
    <property type="term" value="C:endoplasmic reticulum"/>
    <property type="evidence" value="ECO:0007669"/>
    <property type="project" value="TreeGrafter"/>
</dbReference>
<dbReference type="Pfam" id="PF00168">
    <property type="entry name" value="C2"/>
    <property type="match status" value="1"/>
</dbReference>
<dbReference type="GO" id="GO:0008289">
    <property type="term" value="F:lipid binding"/>
    <property type="evidence" value="ECO:0007669"/>
    <property type="project" value="UniProtKB-KW"/>
</dbReference>
<evidence type="ECO:0000259" key="15">
    <source>
        <dbReference type="PROSITE" id="PS51847"/>
    </source>
</evidence>
<feature type="domain" description="C2" evidence="14">
    <location>
        <begin position="272"/>
        <end position="390"/>
    </location>
</feature>
<dbReference type="EMBL" id="PKPP01003684">
    <property type="protein sequence ID" value="PWA68197.1"/>
    <property type="molecule type" value="Genomic_DNA"/>
</dbReference>
<dbReference type="InterPro" id="IPR035892">
    <property type="entry name" value="C2_domain_sf"/>
</dbReference>
<keyword evidence="7" id="KW-0106">Calcium</keyword>
<dbReference type="GO" id="GO:0016020">
    <property type="term" value="C:membrane"/>
    <property type="evidence" value="ECO:0007669"/>
    <property type="project" value="UniProtKB-SubCell"/>
</dbReference>
<keyword evidence="10" id="KW-0446">Lipid-binding</keyword>
<evidence type="ECO:0000313" key="16">
    <source>
        <dbReference type="EMBL" id="PWA68197.1"/>
    </source>
</evidence>
<accession>A0A2U1N3Y7</accession>
<gene>
    <name evidence="16" type="ORF">CTI12_AA311350</name>
</gene>
<dbReference type="CDD" id="cd21677">
    <property type="entry name" value="SMP_SYT"/>
    <property type="match status" value="1"/>
</dbReference>
<keyword evidence="17" id="KW-1185">Reference proteome</keyword>
<keyword evidence="5" id="KW-0479">Metal-binding</keyword>
<evidence type="ECO:0000256" key="5">
    <source>
        <dbReference type="ARBA" id="ARBA00022723"/>
    </source>
</evidence>
<dbReference type="CDD" id="cd00030">
    <property type="entry name" value="C2"/>
    <property type="match status" value="1"/>
</dbReference>
<dbReference type="InterPro" id="IPR039010">
    <property type="entry name" value="Synaptotagmin_SMP"/>
</dbReference>
<feature type="domain" description="SMP-LTD" evidence="15">
    <location>
        <begin position="92"/>
        <end position="274"/>
    </location>
</feature>
<dbReference type="InterPro" id="IPR045050">
    <property type="entry name" value="Synaptotagmin_plant"/>
</dbReference>
<evidence type="ECO:0000256" key="9">
    <source>
        <dbReference type="ARBA" id="ARBA00023055"/>
    </source>
</evidence>
<evidence type="ECO:0000256" key="10">
    <source>
        <dbReference type="ARBA" id="ARBA00023121"/>
    </source>
</evidence>
<dbReference type="PROSITE" id="PS50004">
    <property type="entry name" value="C2"/>
    <property type="match status" value="1"/>
</dbReference>
<evidence type="ECO:0000256" key="4">
    <source>
        <dbReference type="ARBA" id="ARBA00022692"/>
    </source>
</evidence>
<dbReference type="GO" id="GO:0006869">
    <property type="term" value="P:lipid transport"/>
    <property type="evidence" value="ECO:0007669"/>
    <property type="project" value="UniProtKB-KW"/>
</dbReference>
<dbReference type="SUPFAM" id="SSF49562">
    <property type="entry name" value="C2 domain (Calcium/lipid-binding domain, CaLB)"/>
    <property type="match status" value="1"/>
</dbReference>
<evidence type="ECO:0000256" key="1">
    <source>
        <dbReference type="ARBA" id="ARBA00004167"/>
    </source>
</evidence>
<feature type="compositionally biased region" description="Basic and acidic residues" evidence="12">
    <location>
        <begin position="431"/>
        <end position="443"/>
    </location>
</feature>
<comment type="similarity">
    <text evidence="2">Belongs to the synaptotagmin family.</text>
</comment>
<dbReference type="OrthoDB" id="67700at2759"/>
<evidence type="ECO:0000256" key="11">
    <source>
        <dbReference type="ARBA" id="ARBA00023136"/>
    </source>
</evidence>
<evidence type="ECO:0000256" key="8">
    <source>
        <dbReference type="ARBA" id="ARBA00022989"/>
    </source>
</evidence>
<evidence type="ECO:0000256" key="7">
    <source>
        <dbReference type="ARBA" id="ARBA00022837"/>
    </source>
</evidence>
<name>A0A2U1N3Y7_ARTAN</name>
<keyword evidence="4 13" id="KW-0812">Transmembrane</keyword>
<sequence>MGLLSGMFMGALFGIAIMAGWRYMMMLRSKSRAAKAADIKLLGSLDREDLKKLCGDNYPEWISFPVYEQVRASFWICEIALHLSRRLGFFAFFKQVKWLNKQLSKLWPYVAEAATIIIRESVEPILEEYRPSAISSLKFSKLSLGNVAPKIEGIRVQSTKPGQITMDMDFRWGGNPDIVLGIAAAGVSLPIQLKDLQVFTIIRVIFQLCDEIPCISAVVVALLSEPKPRFDYTLKAVGGSLTAVPGLSDMIEDTVTSIITDMLQWPHRIVVPLGGVPVDTSDLELKPQGKLMLTIGKANHLKNMEMMGKSDPYAVAFIRPLEKFKTKVIENNLNPVWNQMFHLTVEDKETQYAVVEVFDEDIGSDQRLGIAKLPLVDLEPQIEKDIELRLQPSLDMLKIKDKKDRGTITVKAMYHPFTKEEQDAALAEEKRMLEEKEKMRDDGAINSTMDAVDDPKHVVG</sequence>
<dbReference type="GO" id="GO:0046872">
    <property type="term" value="F:metal ion binding"/>
    <property type="evidence" value="ECO:0007669"/>
    <property type="project" value="UniProtKB-KW"/>
</dbReference>
<evidence type="ECO:0000256" key="12">
    <source>
        <dbReference type="SAM" id="MobiDB-lite"/>
    </source>
</evidence>
<dbReference type="InterPro" id="IPR031468">
    <property type="entry name" value="SMP_LBD"/>
</dbReference>
<proteinExistence type="inferred from homology"/>
<dbReference type="PANTHER" id="PTHR10774">
    <property type="entry name" value="EXTENDED SYNAPTOTAGMIN-RELATED"/>
    <property type="match status" value="1"/>
</dbReference>
<dbReference type="STRING" id="35608.A0A2U1N3Y7"/>
<dbReference type="AlphaFoldDB" id="A0A2U1N3Y7"/>
<evidence type="ECO:0000259" key="14">
    <source>
        <dbReference type="PROSITE" id="PS50004"/>
    </source>
</evidence>
<keyword evidence="11 13" id="KW-0472">Membrane</keyword>
<dbReference type="Gene3D" id="2.60.40.150">
    <property type="entry name" value="C2 domain"/>
    <property type="match status" value="1"/>
</dbReference>
<keyword evidence="8 13" id="KW-1133">Transmembrane helix</keyword>
<dbReference type="PROSITE" id="PS51847">
    <property type="entry name" value="SMP"/>
    <property type="match status" value="1"/>
</dbReference>
<dbReference type="PANTHER" id="PTHR10774:SF199">
    <property type="entry name" value="C2 DOMAIN, SYNAPTOTAGMIN-LIKE MITOCHONDRIAL-LIPID-BINDING DOMAIN, C2 DOMAIN SUPERFAMILY"/>
    <property type="match status" value="1"/>
</dbReference>
<keyword evidence="3" id="KW-0813">Transport</keyword>
<evidence type="ECO:0000256" key="13">
    <source>
        <dbReference type="SAM" id="Phobius"/>
    </source>
</evidence>
<evidence type="ECO:0000313" key="17">
    <source>
        <dbReference type="Proteomes" id="UP000245207"/>
    </source>
</evidence>
<dbReference type="SMART" id="SM00239">
    <property type="entry name" value="C2"/>
    <property type="match status" value="1"/>
</dbReference>
<organism evidence="16 17">
    <name type="scientific">Artemisia annua</name>
    <name type="common">Sweet wormwood</name>
    <dbReference type="NCBI Taxonomy" id="35608"/>
    <lineage>
        <taxon>Eukaryota</taxon>
        <taxon>Viridiplantae</taxon>
        <taxon>Streptophyta</taxon>
        <taxon>Embryophyta</taxon>
        <taxon>Tracheophyta</taxon>
        <taxon>Spermatophyta</taxon>
        <taxon>Magnoliopsida</taxon>
        <taxon>eudicotyledons</taxon>
        <taxon>Gunneridae</taxon>
        <taxon>Pentapetalae</taxon>
        <taxon>asterids</taxon>
        <taxon>campanulids</taxon>
        <taxon>Asterales</taxon>
        <taxon>Asteraceae</taxon>
        <taxon>Asteroideae</taxon>
        <taxon>Anthemideae</taxon>
        <taxon>Artemisiinae</taxon>
        <taxon>Artemisia</taxon>
    </lineage>
</organism>
<evidence type="ECO:0000256" key="6">
    <source>
        <dbReference type="ARBA" id="ARBA00022737"/>
    </source>
</evidence>
<dbReference type="InterPro" id="IPR000008">
    <property type="entry name" value="C2_dom"/>
</dbReference>
<keyword evidence="6" id="KW-0677">Repeat</keyword>
<dbReference type="Pfam" id="PF17047">
    <property type="entry name" value="SMP_LBD"/>
    <property type="match status" value="1"/>
</dbReference>
<keyword evidence="9" id="KW-0445">Lipid transport</keyword>